<name>A0ABM0M6F9_SACKO</name>
<sequence length="2855" mass="321211">MDNKGKSKISGVRSRRERQAQARCSNSSADEDQGDLHLPVSAAAPPPGTSYSSDETLKAYECEAKGTMRSVRFPPDDDYAEATDCTLTDVTPNEDTDQCCYHDNRASFFSNASEGDVESDGDGISSEQLLKVVDNYLKNKPWDTHSNDSAHSIGSSRSSLTLTETEQEGRDSSDQHETGVNIFTNNSTLPSTNKTANLPRPANSLPVSHSSRSSGATSSLPRFDPPPPPLPERNLPVLSTSVPSPVLPPPVVVPAAPVLATSATPNTYTMGLPQTDHRTYQSIQSLQGQPRNTMQQEERYFPLPSVRSSQVDYPSATMATTTVALPPFTRALHNDIRPSAKIQQVKRSKKKQSKLQKVCGFCHWKCLAVVFMFITLLLAATVAYFIAVRALDVNWKFDEQPIGDGDYGVFEDTTESSVTTNLFTTGKPIEKMSPTVSPVFLTGQSVQKLVPPGKYFRTILYIKTAKYVEFNLSVPNDSQLVMYGKKGDEPTHTKFDFMQVFEKSLNRDYENEQERQTRSGEQVYDPIPETLRFQFQNRKDLRKRDLTEGIRETIESKLFLNSRRRRSTSTTVNSEIFTHYMLPGHWYLAVFNDGSTPQQIILNANNYVAPTTETDAECPNGCHGNGRCVDSKCDCYPAYTGDDCSLGVCPVLCFGRGIYDGGVCQCEPEWKGPECTVPNYECIIPDCNGHGECIDGVCLCEQRFKGEFCELVDCLDPSCSGHGVCFEGQCHCGHGWMGDSCDKPVPVEVIETTVCPSLPIEDTEVGETLDTDRVCHGRGYYDNSIGRCICDDDWGGRDCSHSICDEDSDCGPNQECQMSSCVCMEGWTGSECQTQKCKVPCSIHGLCIDTVCRCDPGWNGWLCSNEGCPNSCNGQGECTLVNDDWQCVCNAQWKGHDCSIGIEDRCNDRKDNDLDNLVDCQDPDCCSAMNCISDGLCKSVPDPSSLIKLRDDVPPNAPFYDHVSFLTEPSSVQLSSMPFAFTESMYRVSVVRGRVVTTDGSPLIGVTVRIKDLPLFGFTYSRIDGMFDLIVRGGGSVTVQFSRDPFETSYQSVFVPWNDFVVVDDVTMSTYFGNRDLQPCGKTLQKPDVVFLSETSSEKGSCLSAVLADIQAVHEEIRIPDTPISLVYHSNKAPGYQTLLHLQLTPPQFVEKLSRVHLRITVQGRVFSKIFIAHPDLRYTYGWDKFNVYGEKSYGIVMATVSVGYEYDGCGYILWDRKMAELAGYDIVTTAMAGWRINLHHGFNVWKGSVNNGDGTDIRVPKDKPPLIMSVMGNGKSRDIECSNCEGKAKGNKVLAPVAVASSPDGSLFVGDYNFIRKIQPNGNATNILKMHYLPTHKYYLAVSPLDNSVYMADSQTRQILKLRYLVPPIDVNDNIELIAGTGAQCLPLDNNQCGDGRQAREAKLIGPKGLTISSDGSIYFIDGSVIRMINTDGIISTYMGSHDTIDSPRPFRCQGTMTFDEVQLEWPIDIAVNPVDGSLHVLDNNIILKLTPDKKVSIVAGKPVHCISYFNQSRSVIEEFSIFDQSDALLARGDFLSKALAIAFSPTGELYVTETNSRFINRVRKITTDGRIVLFAGGVSQCDCSTEDCDCFIGDEIVAKHSMLHIPTAITVAPDNTLYIADQGNLRIRSVSPNMPQPRHGKQYDVESPIRQEMYVFNNDGKHIMTRDVVTDEIELNFTYTDNNELKNIIATAGGIFKINRDINGIATSFTSPDNDRYEVIMNSDGYLQSVLTTSGKIMSTFSYHGDSGLLATRKDGNILTKVYRYDQYGRLDSIGYSNGDVTQLESAISLEGASTKITPSNRIKVKLMSEVMPWITRFQEKRADQIMNITLSPNGSTLVTYPNGVEVELESETYPTMEETSPVLTKRKITLPSGNVHRLEWRFYVRRGGRKSKRTVQVVGRRLRINGINALTLEYNRYTKTETLHDADNEPQLIISHDSQGLPTEWQPSNGMKSVFVDYNQQGRVSSWRNGVLYMIVEYDNDGRVSAKHYSGGSEIRFMYIAGKKPTTVILPLGQEYHLSYKSGQLSSVTSPSKTTYSLDRLALVGNYRNIFFINDTQWLIEDRLNTGAISKILYPGNKRRVTYLYNNQGMKSVMLHDEVVVKFDYYRFEGQIKSIEMKDSYLKNVLRYKYHGPLPKEQTMRFNEDGFIGVEYRYSYDNNFKIASVQSDFDGHSSLFCNYTYHIEKGHPVQYCNYTVIQMEWFAVVLAHGESTITKQFDQYGRLIIYQLQIKNEEVYKMIVKYNNISYISESQLNTLNDQVKLNFLYDQNGQILEVNAGNWLSWQYSYDNNGNLVNLKYNDDNQFLHYDSRDRIIQFVDTAYKIDDDGFLIQRGQETFRYDSKGNLVHALKVGGNEVWYHYDGLNRRVVQADNRGNRVQYFYGDIEYPNRVTNIYDKSSRELLTLIYDLQGFLMAIRDGSRQYYVATDQSGSPVAVFNNRGELLKQVVYSPYGEIIQNTAPNFKLHLGFRGGIHDEFTGFVHFPEGDYDPVIGRWINPQFDAMWRWATQTNKHPALNVYIYNGNNPVNDNIGEFQFMTDLKNWLPVLGFSLTTMVPHTDKNGEITRNYQQWGKSTNDVCNSQFTSTVECIASNLMDSLNNHLYSLPTMQLFDDPVIDRIETRTSEDGIGSSIFKDHVIMSIEDGRVVTRLLDDSNENLANLAKVLNGSEMLDRTKYNIHGKESVYFVKGRNTVGYDLRVIGATTDTNTRPLIERIDLTDDLTVTIHTIYPGHTNKFSNIDIRIHSTYLVLNIRYGATPAEDQDRVRRHVKQRAILDAWNRERDLLLQGRVGSRMWTEDERNSVIQNRYVDGYDGYYAQDIDKYPELIDDCNSIRLLTYQEGDELTASQLSGEM</sequence>
<dbReference type="InterPro" id="IPR051216">
    <property type="entry name" value="Teneurin"/>
</dbReference>
<dbReference type="Proteomes" id="UP000694865">
    <property type="component" value="Unplaced"/>
</dbReference>
<evidence type="ECO:0000256" key="11">
    <source>
        <dbReference type="ARBA" id="ARBA00023157"/>
    </source>
</evidence>
<evidence type="ECO:0000256" key="12">
    <source>
        <dbReference type="ARBA" id="ARBA00023273"/>
    </source>
</evidence>
<comment type="similarity">
    <text evidence="4">Belongs to the tenascin family. Teneurin subfamily.</text>
</comment>
<dbReference type="InterPro" id="IPR056823">
    <property type="entry name" value="TEN-like_YD-shell"/>
</dbReference>
<dbReference type="Gene3D" id="2.180.10.10">
    <property type="entry name" value="RHS repeat-associated core"/>
    <property type="match status" value="1"/>
</dbReference>
<reference evidence="18" key="1">
    <citation type="submission" date="2025-08" db="UniProtKB">
        <authorList>
            <consortium name="RefSeq"/>
        </authorList>
    </citation>
    <scope>IDENTIFICATION</scope>
    <source>
        <tissue evidence="18">Testes</tissue>
    </source>
</reference>
<evidence type="ECO:0000256" key="4">
    <source>
        <dbReference type="ARBA" id="ARBA00009385"/>
    </source>
</evidence>
<proteinExistence type="inferred from homology"/>
<feature type="compositionally biased region" description="Low complexity" evidence="14">
    <location>
        <begin position="208"/>
        <end position="222"/>
    </location>
</feature>
<feature type="region of interest" description="Disordered" evidence="14">
    <location>
        <begin position="1"/>
        <end position="55"/>
    </location>
</feature>
<dbReference type="SUPFAM" id="SSF49464">
    <property type="entry name" value="Carboxypeptidase regulatory domain-like"/>
    <property type="match status" value="1"/>
</dbReference>
<feature type="disulfide bond" evidence="13">
    <location>
        <begin position="666"/>
        <end position="675"/>
    </location>
</feature>
<dbReference type="PANTHER" id="PTHR11219">
    <property type="entry name" value="TENEURIN AND N-ACETYLGLUCOSAMINE-1-PHOSPHODIESTER ALPHA-N-ACETYLGLUCOSAMINIDASE"/>
    <property type="match status" value="1"/>
</dbReference>
<organism evidence="17 18">
    <name type="scientific">Saccoglossus kowalevskii</name>
    <name type="common">Acorn worm</name>
    <dbReference type="NCBI Taxonomy" id="10224"/>
    <lineage>
        <taxon>Eukaryota</taxon>
        <taxon>Metazoa</taxon>
        <taxon>Hemichordata</taxon>
        <taxon>Enteropneusta</taxon>
        <taxon>Harrimaniidae</taxon>
        <taxon>Saccoglossus</taxon>
    </lineage>
</organism>
<dbReference type="PANTHER" id="PTHR11219:SF69">
    <property type="entry name" value="TENEURIN-A"/>
    <property type="match status" value="1"/>
</dbReference>
<evidence type="ECO:0000256" key="1">
    <source>
        <dbReference type="ARBA" id="ARBA00004167"/>
    </source>
</evidence>
<dbReference type="Pfam" id="PF15636">
    <property type="entry name" value="Tox-GHH"/>
    <property type="match status" value="1"/>
</dbReference>
<keyword evidence="10 15" id="KW-0472">Membrane</keyword>
<dbReference type="Gene3D" id="2.120.10.30">
    <property type="entry name" value="TolB, C-terminal domain"/>
    <property type="match status" value="2"/>
</dbReference>
<dbReference type="InterPro" id="IPR057627">
    <property type="entry name" value="FN-plug_TEN1-4"/>
</dbReference>
<dbReference type="Pfam" id="PF23093">
    <property type="entry name" value="GBD_Tenm3"/>
    <property type="match status" value="2"/>
</dbReference>
<dbReference type="SUPFAM" id="SSF101898">
    <property type="entry name" value="NHL repeat"/>
    <property type="match status" value="1"/>
</dbReference>
<dbReference type="InterPro" id="IPR057629">
    <property type="entry name" value="Teneurin1-4_GBD"/>
</dbReference>
<dbReference type="Pfam" id="PF23538">
    <property type="entry name" value="Teneurin_ABD"/>
    <property type="match status" value="1"/>
</dbReference>
<evidence type="ECO:0000256" key="7">
    <source>
        <dbReference type="ARBA" id="ARBA00022692"/>
    </source>
</evidence>
<evidence type="ECO:0000256" key="5">
    <source>
        <dbReference type="ARBA" id="ARBA00022475"/>
    </source>
</evidence>
<evidence type="ECO:0000259" key="16">
    <source>
        <dbReference type="PROSITE" id="PS50026"/>
    </source>
</evidence>
<feature type="region of interest" description="Disordered" evidence="14">
    <location>
        <begin position="142"/>
        <end position="236"/>
    </location>
</feature>
<evidence type="ECO:0000256" key="15">
    <source>
        <dbReference type="SAM" id="Phobius"/>
    </source>
</evidence>
<keyword evidence="6 13" id="KW-0245">EGF-like domain</keyword>
<dbReference type="SMART" id="SM00181">
    <property type="entry name" value="EGF"/>
    <property type="match status" value="6"/>
</dbReference>
<dbReference type="PROSITE" id="PS00022">
    <property type="entry name" value="EGF_1"/>
    <property type="match status" value="4"/>
</dbReference>
<dbReference type="CDD" id="cd00054">
    <property type="entry name" value="EGF_CA"/>
    <property type="match status" value="1"/>
</dbReference>
<feature type="disulfide bond" evidence="13">
    <location>
        <begin position="868"/>
        <end position="878"/>
    </location>
</feature>
<dbReference type="Pfam" id="PF25020">
    <property type="entry name" value="TTR_TEN1-4"/>
    <property type="match status" value="1"/>
</dbReference>
<keyword evidence="7 15" id="KW-0812">Transmembrane</keyword>
<gene>
    <name evidence="18" type="primary">LOC100375669</name>
</gene>
<dbReference type="RefSeq" id="XP_006815600.1">
    <property type="nucleotide sequence ID" value="XM_006815537.1"/>
</dbReference>
<feature type="disulfide bond" evidence="13">
    <location>
        <begin position="889"/>
        <end position="898"/>
    </location>
</feature>
<dbReference type="Gene3D" id="2.10.25.10">
    <property type="entry name" value="Laminin"/>
    <property type="match status" value="5"/>
</dbReference>
<keyword evidence="17" id="KW-1185">Reference proteome</keyword>
<dbReference type="InterPro" id="IPR006530">
    <property type="entry name" value="YD"/>
</dbReference>
<dbReference type="NCBIfam" id="TIGR01643">
    <property type="entry name" value="YD_repeat_2x"/>
    <property type="match status" value="1"/>
</dbReference>
<feature type="compositionally biased region" description="Basic and acidic residues" evidence="14">
    <location>
        <begin position="167"/>
        <end position="177"/>
    </location>
</feature>
<evidence type="ECO:0000256" key="2">
    <source>
        <dbReference type="ARBA" id="ARBA00004236"/>
    </source>
</evidence>
<dbReference type="InterPro" id="IPR008969">
    <property type="entry name" value="CarboxyPept-like_regulatory"/>
</dbReference>
<dbReference type="Pfam" id="PF25021">
    <property type="entry name" value="TEN_NHL"/>
    <property type="match status" value="1"/>
</dbReference>
<keyword evidence="11 13" id="KW-1015">Disulfide bond</keyword>
<dbReference type="PROSITE" id="PS50026">
    <property type="entry name" value="EGF_3"/>
    <property type="match status" value="2"/>
</dbReference>
<dbReference type="NCBIfam" id="TIGR03696">
    <property type="entry name" value="Rhs_assc_core"/>
    <property type="match status" value="1"/>
</dbReference>
<evidence type="ECO:0000256" key="10">
    <source>
        <dbReference type="ARBA" id="ARBA00023136"/>
    </source>
</evidence>
<dbReference type="PROSITE" id="PS01186">
    <property type="entry name" value="EGF_2"/>
    <property type="match status" value="1"/>
</dbReference>
<evidence type="ECO:0000313" key="17">
    <source>
        <dbReference type="Proteomes" id="UP000694865"/>
    </source>
</evidence>
<evidence type="ECO:0000256" key="8">
    <source>
        <dbReference type="ARBA" id="ARBA00022737"/>
    </source>
</evidence>
<comment type="subcellular location">
    <subcellularLocation>
        <location evidence="2">Cell membrane</location>
    </subcellularLocation>
    <subcellularLocation>
        <location evidence="3">Cell projection</location>
    </subcellularLocation>
    <subcellularLocation>
        <location evidence="1">Membrane</location>
        <topology evidence="1">Single-pass membrane protein</topology>
    </subcellularLocation>
</comment>
<dbReference type="InterPro" id="IPR056822">
    <property type="entry name" value="TEN_NHL"/>
</dbReference>
<keyword evidence="12" id="KW-0966">Cell projection</keyword>
<comment type="caution">
    <text evidence="13">Lacks conserved residue(s) required for the propagation of feature annotation.</text>
</comment>
<dbReference type="InterPro" id="IPR000742">
    <property type="entry name" value="EGF"/>
</dbReference>
<dbReference type="Pfam" id="PF25023">
    <property type="entry name" value="TEN_YD-shell"/>
    <property type="match status" value="1"/>
</dbReference>
<evidence type="ECO:0000256" key="3">
    <source>
        <dbReference type="ARBA" id="ARBA00004316"/>
    </source>
</evidence>
<dbReference type="InterPro" id="IPR022385">
    <property type="entry name" value="Rhs_assc_core"/>
</dbReference>
<dbReference type="Pfam" id="PF25024">
    <property type="entry name" value="EGF_TEN"/>
    <property type="match status" value="1"/>
</dbReference>
<evidence type="ECO:0000256" key="6">
    <source>
        <dbReference type="ARBA" id="ARBA00022536"/>
    </source>
</evidence>
<dbReference type="SUPFAM" id="SSF63829">
    <property type="entry name" value="Calcium-dependent phosphotriesterase"/>
    <property type="match status" value="1"/>
</dbReference>
<evidence type="ECO:0000313" key="18">
    <source>
        <dbReference type="RefSeq" id="XP_006815600.1"/>
    </source>
</evidence>
<dbReference type="InterPro" id="IPR028916">
    <property type="entry name" value="Tox-GHH_dom"/>
</dbReference>
<feature type="domain" description="EGF-like" evidence="16">
    <location>
        <begin position="864"/>
        <end position="899"/>
    </location>
</feature>
<dbReference type="GeneID" id="100375669"/>
<keyword evidence="8" id="KW-0677">Repeat</keyword>
<evidence type="ECO:0000256" key="14">
    <source>
        <dbReference type="SAM" id="MobiDB-lite"/>
    </source>
</evidence>
<keyword evidence="5" id="KW-1003">Cell membrane</keyword>
<keyword evidence="9 15" id="KW-1133">Transmembrane helix</keyword>
<accession>A0ABM0M6F9</accession>
<dbReference type="InterPro" id="IPR056820">
    <property type="entry name" value="TEN_TTR-like"/>
</dbReference>
<feature type="transmembrane region" description="Helical" evidence="15">
    <location>
        <begin position="366"/>
        <end position="387"/>
    </location>
</feature>
<feature type="compositionally biased region" description="Low complexity" evidence="14">
    <location>
        <begin position="155"/>
        <end position="164"/>
    </location>
</feature>
<feature type="compositionally biased region" description="Polar residues" evidence="14">
    <location>
        <begin position="181"/>
        <end position="196"/>
    </location>
</feature>
<dbReference type="InterPro" id="IPR011042">
    <property type="entry name" value="6-blade_b-propeller_TolB-like"/>
</dbReference>
<dbReference type="Pfam" id="PF24329">
    <property type="entry name" value="FN-plug_TEN1-4"/>
    <property type="match status" value="1"/>
</dbReference>
<protein>
    <submittedName>
        <fullName evidence="18">Teneurin-3-like</fullName>
    </submittedName>
</protein>
<feature type="domain" description="EGF-like" evidence="16">
    <location>
        <begin position="640"/>
        <end position="676"/>
    </location>
</feature>
<evidence type="ECO:0000256" key="13">
    <source>
        <dbReference type="PROSITE-ProRule" id="PRU00076"/>
    </source>
</evidence>
<evidence type="ECO:0000256" key="9">
    <source>
        <dbReference type="ARBA" id="ARBA00022989"/>
    </source>
</evidence>